<evidence type="ECO:0000259" key="5">
    <source>
        <dbReference type="Pfam" id="PF00705"/>
    </source>
</evidence>
<keyword evidence="3" id="KW-0539">Nucleus</keyword>
<dbReference type="GO" id="GO:0043626">
    <property type="term" value="C:PCNA complex"/>
    <property type="evidence" value="ECO:0007669"/>
    <property type="project" value="TreeGrafter"/>
</dbReference>
<evidence type="ECO:0000313" key="8">
    <source>
        <dbReference type="EMBL" id="WEL38658.1"/>
    </source>
</evidence>
<dbReference type="EMBL" id="CP119066">
    <property type="protein sequence ID" value="WEL38658.1"/>
    <property type="molecule type" value="Genomic_DNA"/>
</dbReference>
<dbReference type="Pfam" id="PF02747">
    <property type="entry name" value="PCNA_C"/>
    <property type="match status" value="1"/>
</dbReference>
<comment type="similarity">
    <text evidence="1 4">Belongs to the PCNA family.</text>
</comment>
<dbReference type="GO" id="GO:0019985">
    <property type="term" value="P:translesion synthesis"/>
    <property type="evidence" value="ECO:0007669"/>
    <property type="project" value="TreeGrafter"/>
</dbReference>
<dbReference type="Gene3D" id="3.70.10.10">
    <property type="match status" value="1"/>
</dbReference>
<comment type="subcellular location">
    <subcellularLocation>
        <location evidence="3">Nucleus</location>
    </subcellularLocation>
</comment>
<dbReference type="InterPro" id="IPR022649">
    <property type="entry name" value="Pr_cel_nuc_antig_C"/>
</dbReference>
<organism evidence="7 9">
    <name type="scientific">Encephalitozoon hellem</name>
    <name type="common">Microsporidian parasite</name>
    <dbReference type="NCBI Taxonomy" id="27973"/>
    <lineage>
        <taxon>Eukaryota</taxon>
        <taxon>Fungi</taxon>
        <taxon>Fungi incertae sedis</taxon>
        <taxon>Microsporidia</taxon>
        <taxon>Unikaryonidae</taxon>
        <taxon>Encephalitozoon</taxon>
    </lineage>
</organism>
<keyword evidence="10" id="KW-1185">Reference proteome</keyword>
<dbReference type="InterPro" id="IPR046938">
    <property type="entry name" value="DNA_clamp_sf"/>
</dbReference>
<evidence type="ECO:0000313" key="10">
    <source>
        <dbReference type="Proteomes" id="UP001217963"/>
    </source>
</evidence>
<evidence type="ECO:0000256" key="1">
    <source>
        <dbReference type="ARBA" id="ARBA00010462"/>
    </source>
</evidence>
<dbReference type="Proteomes" id="UP001217963">
    <property type="component" value="Chromosome V"/>
</dbReference>
<evidence type="ECO:0000259" key="6">
    <source>
        <dbReference type="Pfam" id="PF02747"/>
    </source>
</evidence>
<evidence type="ECO:0000256" key="2">
    <source>
        <dbReference type="ARBA" id="ARBA00023125"/>
    </source>
</evidence>
<dbReference type="Proteomes" id="UP001059546">
    <property type="component" value="Chromosome V"/>
</dbReference>
<proteinExistence type="inferred from homology"/>
<keyword evidence="4" id="KW-0235">DNA replication</keyword>
<dbReference type="GO" id="GO:0006272">
    <property type="term" value="P:leading strand elongation"/>
    <property type="evidence" value="ECO:0007669"/>
    <property type="project" value="TreeGrafter"/>
</dbReference>
<gene>
    <name evidence="7" type="ORF">GPU96_05g09420</name>
    <name evidence="8" type="ORF">PFJ87_05g01280</name>
</gene>
<reference evidence="7" key="1">
    <citation type="submission" date="2021-05" db="EMBL/GenBank/DDBJ databases">
        <title>Encephalitozoon hellem ATCC 50604 Complete Genome.</title>
        <authorList>
            <person name="Mascarenhas dos Santos A.C."/>
            <person name="Julian A.T."/>
            <person name="Pombert J.-F."/>
        </authorList>
    </citation>
    <scope>NUCLEOTIDE SEQUENCE</scope>
    <source>
        <strain evidence="7">ATCC 50604</strain>
    </source>
</reference>
<evidence type="ECO:0000256" key="3">
    <source>
        <dbReference type="RuleBase" id="RU000641"/>
    </source>
</evidence>
<name>A0A9Q9C316_ENCHE</name>
<accession>A0A9Q9C316</accession>
<evidence type="ECO:0000256" key="4">
    <source>
        <dbReference type="RuleBase" id="RU003671"/>
    </source>
</evidence>
<dbReference type="NCBIfam" id="TIGR00590">
    <property type="entry name" value="pcna"/>
    <property type="match status" value="1"/>
</dbReference>
<protein>
    <recommendedName>
        <fullName evidence="3">DNA sliding clamp PCNA</fullName>
    </recommendedName>
</protein>
<dbReference type="GO" id="GO:0030337">
    <property type="term" value="F:DNA polymerase processivity factor activity"/>
    <property type="evidence" value="ECO:0007669"/>
    <property type="project" value="InterPro"/>
</dbReference>
<feature type="domain" description="Proliferating cell nuclear antigen PCNA N-terminal" evidence="5">
    <location>
        <begin position="21"/>
        <end position="135"/>
    </location>
</feature>
<dbReference type="AlphaFoldDB" id="A0A9Q9C316"/>
<dbReference type="PRINTS" id="PR00339">
    <property type="entry name" value="PCNACYCLIN"/>
</dbReference>
<dbReference type="GO" id="GO:0006298">
    <property type="term" value="P:mismatch repair"/>
    <property type="evidence" value="ECO:0007669"/>
    <property type="project" value="TreeGrafter"/>
</dbReference>
<comment type="function">
    <text evidence="3">This protein is an auxiliary protein of DNA polymerase delta and is involved in the control of eukaryotic DNA replication by increasing the polymerase's processivity during elongation of the leading strand.</text>
</comment>
<sequence>MFELELTAREKGKDGVQTDSLSLMKRILESLNEIVETADIKATERGLLIQVMDVTHVAFADIFLSSAMFTKYRCDRELVIGVQLKTFTKIIKGMSVEGGGIFRLECDDATTTLNVKNIREGNVLSFKLKLFSSDTEAYNVPEFEFDASATIPADEFMYVPRLVGTFGDVVGVQAENKTLMFFQTGEHADASMSFEESPAREGIKIDAKELITQEIAMKYVNLISKVVPLCKDVKISLGSGKPVFFGLCMDDFAHMKLYVAPKFENDY</sequence>
<dbReference type="SUPFAM" id="SSF55979">
    <property type="entry name" value="DNA clamp"/>
    <property type="match status" value="1"/>
</dbReference>
<dbReference type="GO" id="GO:0006275">
    <property type="term" value="P:regulation of DNA replication"/>
    <property type="evidence" value="ECO:0007669"/>
    <property type="project" value="InterPro"/>
</dbReference>
<dbReference type="Pfam" id="PF00705">
    <property type="entry name" value="PCNA_N"/>
    <property type="match status" value="1"/>
</dbReference>
<dbReference type="CDD" id="cd00577">
    <property type="entry name" value="PCNA"/>
    <property type="match status" value="1"/>
</dbReference>
<evidence type="ECO:0000313" key="7">
    <source>
        <dbReference type="EMBL" id="UTX43201.1"/>
    </source>
</evidence>
<dbReference type="PANTHER" id="PTHR11352:SF0">
    <property type="entry name" value="PROLIFERATING CELL NUCLEAR ANTIGEN"/>
    <property type="match status" value="1"/>
</dbReference>
<dbReference type="InterPro" id="IPR022648">
    <property type="entry name" value="Pr_cel_nuc_antig_N"/>
</dbReference>
<dbReference type="PANTHER" id="PTHR11352">
    <property type="entry name" value="PROLIFERATING CELL NUCLEAR ANTIGEN"/>
    <property type="match status" value="1"/>
</dbReference>
<dbReference type="OrthoDB" id="534348at2759"/>
<evidence type="ECO:0000313" key="9">
    <source>
        <dbReference type="Proteomes" id="UP001059546"/>
    </source>
</evidence>
<dbReference type="EMBL" id="CP075151">
    <property type="protein sequence ID" value="UTX43201.1"/>
    <property type="molecule type" value="Genomic_DNA"/>
</dbReference>
<reference evidence="8 10" key="2">
    <citation type="submission" date="2023-02" db="EMBL/GenBank/DDBJ databases">
        <title>Encephalitozoon hellem ATCC 50451 complete genome.</title>
        <authorList>
            <person name="Mascarenhas dos Santos A.C."/>
            <person name="Julian A.T."/>
            <person name="Pombert J.-F."/>
        </authorList>
    </citation>
    <scope>NUCLEOTIDE SEQUENCE [LARGE SCALE GENOMIC DNA]</scope>
    <source>
        <strain evidence="8 10">ATCC 50451</strain>
    </source>
</reference>
<keyword evidence="2 4" id="KW-0238">DNA-binding</keyword>
<feature type="domain" description="Proliferating cell nuclear antigen PCNA C-terminal" evidence="6">
    <location>
        <begin position="140"/>
        <end position="262"/>
    </location>
</feature>
<dbReference type="InterPro" id="IPR000730">
    <property type="entry name" value="Pr_cel_nuc_antig"/>
</dbReference>
<dbReference type="GO" id="GO:0003677">
    <property type="term" value="F:DNA binding"/>
    <property type="evidence" value="ECO:0007669"/>
    <property type="project" value="UniProtKB-KW"/>
</dbReference>